<gene>
    <name evidence="9" type="ORF">FL583_22600</name>
</gene>
<dbReference type="Gene3D" id="1.10.10.10">
    <property type="entry name" value="Winged helix-like DNA-binding domain superfamily/Winged helix DNA-binding domain"/>
    <property type="match status" value="1"/>
</dbReference>
<accession>A0A545ANJ4</accession>
<keyword evidence="5" id="KW-0804">Transcription</keyword>
<evidence type="ECO:0000256" key="1">
    <source>
        <dbReference type="ARBA" id="ARBA00022553"/>
    </source>
</evidence>
<keyword evidence="3" id="KW-0805">Transcription regulation</keyword>
<keyword evidence="4" id="KW-0238">DNA-binding</keyword>
<dbReference type="InterPro" id="IPR036890">
    <property type="entry name" value="HATPase_C_sf"/>
</dbReference>
<reference evidence="9 10" key="1">
    <citation type="submission" date="2019-07" db="EMBL/GenBank/DDBJ databases">
        <title>Cryptosporangium phraense sp. nov., isolated from plant litter.</title>
        <authorList>
            <person name="Suriyachadkun C."/>
        </authorList>
    </citation>
    <scope>NUCLEOTIDE SEQUENCE [LARGE SCALE GENOMIC DNA]</scope>
    <source>
        <strain evidence="9 10">A-T 5661</strain>
    </source>
</reference>
<dbReference type="InParanoid" id="A0A545ANJ4"/>
<dbReference type="InterPro" id="IPR003594">
    <property type="entry name" value="HATPase_dom"/>
</dbReference>
<dbReference type="Gene3D" id="3.40.50.2300">
    <property type="match status" value="1"/>
</dbReference>
<feature type="modified residue" description="4-aspartylphosphate" evidence="6">
    <location>
        <position position="57"/>
    </location>
</feature>
<dbReference type="AlphaFoldDB" id="A0A545ANJ4"/>
<dbReference type="PANTHER" id="PTHR48111:SF1">
    <property type="entry name" value="TWO-COMPONENT RESPONSE REGULATOR ORR33"/>
    <property type="match status" value="1"/>
</dbReference>
<protein>
    <submittedName>
        <fullName evidence="9">Response regulator</fullName>
    </submittedName>
</protein>
<evidence type="ECO:0000313" key="10">
    <source>
        <dbReference type="Proteomes" id="UP000317982"/>
    </source>
</evidence>
<dbReference type="GO" id="GO:0006355">
    <property type="term" value="P:regulation of DNA-templated transcription"/>
    <property type="evidence" value="ECO:0007669"/>
    <property type="project" value="InterPro"/>
</dbReference>
<dbReference type="GO" id="GO:0005829">
    <property type="term" value="C:cytosol"/>
    <property type="evidence" value="ECO:0007669"/>
    <property type="project" value="TreeGrafter"/>
</dbReference>
<dbReference type="SUPFAM" id="SSF46894">
    <property type="entry name" value="C-terminal effector domain of the bipartite response regulators"/>
    <property type="match status" value="1"/>
</dbReference>
<dbReference type="InterPro" id="IPR011712">
    <property type="entry name" value="Sig_transdc_His_kin_sub3_dim/P"/>
</dbReference>
<keyword evidence="1 6" id="KW-0597">Phosphoprotein</keyword>
<evidence type="ECO:0000256" key="4">
    <source>
        <dbReference type="ARBA" id="ARBA00023125"/>
    </source>
</evidence>
<dbReference type="Gene3D" id="3.30.565.10">
    <property type="entry name" value="Histidine kinase-like ATPase, C-terminal domain"/>
    <property type="match status" value="1"/>
</dbReference>
<dbReference type="Gene3D" id="1.20.5.1930">
    <property type="match status" value="1"/>
</dbReference>
<dbReference type="PROSITE" id="PS50110">
    <property type="entry name" value="RESPONSE_REGULATORY"/>
    <property type="match status" value="1"/>
</dbReference>
<comment type="caution">
    <text evidence="9">The sequence shown here is derived from an EMBL/GenBank/DDBJ whole genome shotgun (WGS) entry which is preliminary data.</text>
</comment>
<dbReference type="GO" id="GO:0016020">
    <property type="term" value="C:membrane"/>
    <property type="evidence" value="ECO:0007669"/>
    <property type="project" value="InterPro"/>
</dbReference>
<dbReference type="Pfam" id="PF00072">
    <property type="entry name" value="Response_reg"/>
    <property type="match status" value="1"/>
</dbReference>
<feature type="domain" description="Response regulatory" evidence="8">
    <location>
        <begin position="8"/>
        <end position="121"/>
    </location>
</feature>
<organism evidence="9 10">
    <name type="scientific">Cryptosporangium phraense</name>
    <dbReference type="NCBI Taxonomy" id="2593070"/>
    <lineage>
        <taxon>Bacteria</taxon>
        <taxon>Bacillati</taxon>
        <taxon>Actinomycetota</taxon>
        <taxon>Actinomycetes</taxon>
        <taxon>Cryptosporangiales</taxon>
        <taxon>Cryptosporangiaceae</taxon>
        <taxon>Cryptosporangium</taxon>
    </lineage>
</organism>
<dbReference type="OrthoDB" id="5241249at2"/>
<evidence type="ECO:0000256" key="7">
    <source>
        <dbReference type="SAM" id="MobiDB-lite"/>
    </source>
</evidence>
<evidence type="ECO:0000256" key="6">
    <source>
        <dbReference type="PROSITE-ProRule" id="PRU00169"/>
    </source>
</evidence>
<dbReference type="EMBL" id="VIRS01000016">
    <property type="protein sequence ID" value="TQS42843.1"/>
    <property type="molecule type" value="Genomic_DNA"/>
</dbReference>
<evidence type="ECO:0000256" key="5">
    <source>
        <dbReference type="ARBA" id="ARBA00023163"/>
    </source>
</evidence>
<dbReference type="InterPro" id="IPR016032">
    <property type="entry name" value="Sig_transdc_resp-reg_C-effctor"/>
</dbReference>
<dbReference type="GO" id="GO:0032993">
    <property type="term" value="C:protein-DNA complex"/>
    <property type="evidence" value="ECO:0007669"/>
    <property type="project" value="TreeGrafter"/>
</dbReference>
<sequence>MGAAMKTRVFYIEDDHTIRSVIVRRLTEYGYDVDAAGTAMAGLRAVTTKQYDVVLLDLGLPDLDGADLLRMIRAFADLPIIVASARDSEREIVALLKSGADDFLVKPFSLEVLVARIETVMKRTRRLARAADQVYEDGVLRLDPGLAAAHVAGEPLRLTDAEFAILNRLARHPSHIFRTAELSRLADSKELKSTISRLRLKLDRTPLGGAVIASVRDVGYLYRPPDPPAPTDAQHTAANAGDVQNAVRDERRRIARDLHDVVSQRLFTISLEFREFPVEGPEALRRRDELARRIDEANRELRAIVLALDINEETETIAAAIRHCVADYTRQLGFAPTVVIDDALNSAADDRNGRQFDIPTELERDLTATLREALSNAARHSAATEVDVSVQVDPARMLLTLSVIDNGIGLPAERPQTGGLANMAARAQRWRGELELLEADGGGTELDWTVPLRAAISR</sequence>
<dbReference type="InterPro" id="IPR011006">
    <property type="entry name" value="CheY-like_superfamily"/>
</dbReference>
<evidence type="ECO:0000256" key="3">
    <source>
        <dbReference type="ARBA" id="ARBA00023015"/>
    </source>
</evidence>
<dbReference type="CDD" id="cd00383">
    <property type="entry name" value="trans_reg_C"/>
    <property type="match status" value="1"/>
</dbReference>
<dbReference type="SMART" id="SM00448">
    <property type="entry name" value="REC"/>
    <property type="match status" value="1"/>
</dbReference>
<dbReference type="Proteomes" id="UP000317982">
    <property type="component" value="Unassembled WGS sequence"/>
</dbReference>
<dbReference type="CDD" id="cd16917">
    <property type="entry name" value="HATPase_UhpB-NarQ-NarX-like"/>
    <property type="match status" value="1"/>
</dbReference>
<dbReference type="Pfam" id="PF02518">
    <property type="entry name" value="HATPase_c"/>
    <property type="match status" value="1"/>
</dbReference>
<dbReference type="InterPro" id="IPR001789">
    <property type="entry name" value="Sig_transdc_resp-reg_receiver"/>
</dbReference>
<dbReference type="SUPFAM" id="SSF52172">
    <property type="entry name" value="CheY-like"/>
    <property type="match status" value="1"/>
</dbReference>
<dbReference type="InterPro" id="IPR001867">
    <property type="entry name" value="OmpR/PhoB-type_DNA-bd"/>
</dbReference>
<dbReference type="SMART" id="SM00862">
    <property type="entry name" value="Trans_reg_C"/>
    <property type="match status" value="1"/>
</dbReference>
<dbReference type="Pfam" id="PF00486">
    <property type="entry name" value="Trans_reg_C"/>
    <property type="match status" value="1"/>
</dbReference>
<dbReference type="SUPFAM" id="SSF55874">
    <property type="entry name" value="ATPase domain of HSP90 chaperone/DNA topoisomerase II/histidine kinase"/>
    <property type="match status" value="1"/>
</dbReference>
<dbReference type="PANTHER" id="PTHR48111">
    <property type="entry name" value="REGULATOR OF RPOS"/>
    <property type="match status" value="1"/>
</dbReference>
<proteinExistence type="predicted"/>
<keyword evidence="10" id="KW-1185">Reference proteome</keyword>
<evidence type="ECO:0000256" key="2">
    <source>
        <dbReference type="ARBA" id="ARBA00023012"/>
    </source>
</evidence>
<dbReference type="GO" id="GO:0046983">
    <property type="term" value="F:protein dimerization activity"/>
    <property type="evidence" value="ECO:0007669"/>
    <property type="project" value="InterPro"/>
</dbReference>
<feature type="region of interest" description="Disordered" evidence="7">
    <location>
        <begin position="223"/>
        <end position="244"/>
    </location>
</feature>
<dbReference type="GO" id="GO:0000976">
    <property type="term" value="F:transcription cis-regulatory region binding"/>
    <property type="evidence" value="ECO:0007669"/>
    <property type="project" value="TreeGrafter"/>
</dbReference>
<dbReference type="GO" id="GO:0000156">
    <property type="term" value="F:phosphorelay response regulator activity"/>
    <property type="evidence" value="ECO:0007669"/>
    <property type="project" value="TreeGrafter"/>
</dbReference>
<dbReference type="GO" id="GO:0000155">
    <property type="term" value="F:phosphorelay sensor kinase activity"/>
    <property type="evidence" value="ECO:0007669"/>
    <property type="project" value="InterPro"/>
</dbReference>
<dbReference type="SMART" id="SM00387">
    <property type="entry name" value="HATPase_c"/>
    <property type="match status" value="1"/>
</dbReference>
<dbReference type="Pfam" id="PF07730">
    <property type="entry name" value="HisKA_3"/>
    <property type="match status" value="1"/>
</dbReference>
<evidence type="ECO:0000313" key="9">
    <source>
        <dbReference type="EMBL" id="TQS42843.1"/>
    </source>
</evidence>
<dbReference type="InterPro" id="IPR039420">
    <property type="entry name" value="WalR-like"/>
</dbReference>
<dbReference type="InterPro" id="IPR036388">
    <property type="entry name" value="WH-like_DNA-bd_sf"/>
</dbReference>
<evidence type="ECO:0000259" key="8">
    <source>
        <dbReference type="PROSITE" id="PS50110"/>
    </source>
</evidence>
<name>A0A545ANJ4_9ACTN</name>
<keyword evidence="2" id="KW-0902">Two-component regulatory system</keyword>